<reference evidence="2" key="1">
    <citation type="submission" date="2018-01" db="EMBL/GenBank/DDBJ databases">
        <authorList>
            <person name="Mao J.F."/>
        </authorList>
    </citation>
    <scope>NUCLEOTIDE SEQUENCE</scope>
    <source>
        <strain evidence="2">Huo1</strain>
        <tissue evidence="2">Leaf</tissue>
    </source>
</reference>
<evidence type="ECO:0000313" key="2">
    <source>
        <dbReference type="EMBL" id="KAG6390306.1"/>
    </source>
</evidence>
<dbReference type="Proteomes" id="UP000298416">
    <property type="component" value="Unassembled WGS sequence"/>
</dbReference>
<feature type="domain" description="PIN" evidence="1">
    <location>
        <begin position="55"/>
        <end position="184"/>
    </location>
</feature>
<dbReference type="InterPro" id="IPR002716">
    <property type="entry name" value="PIN_dom"/>
</dbReference>
<sequence length="256" mass="28988">MHRERRKMCRLHQSEWEQVDYCSRHWLSAEQEVEERAAAVERSPRDFVGHSKNRELDCMVKRASFLSRMTEASSALQRIEECMASTTFWIHVQSSAEESRLIPPTPPAAASARWLSEEKGAFPVGSVPFSPYTLQEIVTPTAADHILESALFFKQAMDGKLVLLSNDVTLKIKAMAEGVICETAREFRTSLVNPFSARFLYSNSSPRGPTWTCVDDTELKKKYYPSPTKKATRSGDGAKGLKLILLHNSNFRQMRA</sequence>
<organism evidence="2">
    <name type="scientific">Salvia splendens</name>
    <name type="common">Scarlet sage</name>
    <dbReference type="NCBI Taxonomy" id="180675"/>
    <lineage>
        <taxon>Eukaryota</taxon>
        <taxon>Viridiplantae</taxon>
        <taxon>Streptophyta</taxon>
        <taxon>Embryophyta</taxon>
        <taxon>Tracheophyta</taxon>
        <taxon>Spermatophyta</taxon>
        <taxon>Magnoliopsida</taxon>
        <taxon>eudicotyledons</taxon>
        <taxon>Gunneridae</taxon>
        <taxon>Pentapetalae</taxon>
        <taxon>asterids</taxon>
        <taxon>lamiids</taxon>
        <taxon>Lamiales</taxon>
        <taxon>Lamiaceae</taxon>
        <taxon>Nepetoideae</taxon>
        <taxon>Mentheae</taxon>
        <taxon>Salviinae</taxon>
        <taxon>Salvia</taxon>
        <taxon>Salvia subgen. Calosphace</taxon>
        <taxon>core Calosphace</taxon>
    </lineage>
</organism>
<reference evidence="2" key="2">
    <citation type="submission" date="2020-08" db="EMBL/GenBank/DDBJ databases">
        <title>Plant Genome Project.</title>
        <authorList>
            <person name="Zhang R.-G."/>
        </authorList>
    </citation>
    <scope>NUCLEOTIDE SEQUENCE</scope>
    <source>
        <strain evidence="2">Huo1</strain>
        <tissue evidence="2">Leaf</tissue>
    </source>
</reference>
<evidence type="ECO:0000313" key="3">
    <source>
        <dbReference type="Proteomes" id="UP000298416"/>
    </source>
</evidence>
<accession>A0A8X8W990</accession>
<name>A0A8X8W990_SALSN</name>
<dbReference type="PANTHER" id="PTHR22593">
    <property type="entry name" value="TRANSMEMBRANE PROTEIN 18"/>
    <property type="match status" value="1"/>
</dbReference>
<gene>
    <name evidence="2" type="ORF">SASPL_148038</name>
</gene>
<dbReference type="Pfam" id="PF13638">
    <property type="entry name" value="PIN_4"/>
    <property type="match status" value="1"/>
</dbReference>
<dbReference type="GO" id="GO:0031965">
    <property type="term" value="C:nuclear membrane"/>
    <property type="evidence" value="ECO:0007669"/>
    <property type="project" value="TreeGrafter"/>
</dbReference>
<protein>
    <recommendedName>
        <fullName evidence="1">PIN domain-containing protein</fullName>
    </recommendedName>
</protein>
<dbReference type="PANTHER" id="PTHR22593:SF8">
    <property type="entry name" value="FHA DOMAIN-CONTAINING PROTEIN PS1"/>
    <property type="match status" value="1"/>
</dbReference>
<keyword evidence="3" id="KW-1185">Reference proteome</keyword>
<dbReference type="Gene3D" id="3.40.50.1010">
    <property type="entry name" value="5'-nuclease"/>
    <property type="match status" value="1"/>
</dbReference>
<proteinExistence type="predicted"/>
<comment type="caution">
    <text evidence="2">The sequence shown here is derived from an EMBL/GenBank/DDBJ whole genome shotgun (WGS) entry which is preliminary data.</text>
</comment>
<evidence type="ECO:0000259" key="1">
    <source>
        <dbReference type="Pfam" id="PF13638"/>
    </source>
</evidence>
<dbReference type="AlphaFoldDB" id="A0A8X8W990"/>
<dbReference type="EMBL" id="PNBA02000019">
    <property type="protein sequence ID" value="KAG6390306.1"/>
    <property type="molecule type" value="Genomic_DNA"/>
</dbReference>